<dbReference type="GO" id="GO:0000166">
    <property type="term" value="F:nucleotide binding"/>
    <property type="evidence" value="ECO:0007669"/>
    <property type="project" value="UniProtKB-KW"/>
</dbReference>
<keyword evidence="3" id="KW-0677">Repeat</keyword>
<reference evidence="7 8" key="1">
    <citation type="submission" date="2017-09" db="EMBL/GenBank/DDBJ databases">
        <authorList>
            <consortium name="International Durum Wheat Genome Sequencing Consortium (IDWGSC)"/>
            <person name="Milanesi L."/>
        </authorList>
    </citation>
    <scope>NUCLEOTIDE SEQUENCE [LARGE SCALE GENOMIC DNA]</scope>
    <source>
        <strain evidence="8">cv. Svevo</strain>
    </source>
</reference>
<feature type="domain" description="Disease resistance N-terminal" evidence="6">
    <location>
        <begin position="15"/>
        <end position="95"/>
    </location>
</feature>
<dbReference type="Gene3D" id="1.20.5.4130">
    <property type="match status" value="1"/>
</dbReference>
<evidence type="ECO:0000256" key="1">
    <source>
        <dbReference type="ARBA" id="ARBA00008894"/>
    </source>
</evidence>
<dbReference type="GO" id="GO:0006952">
    <property type="term" value="P:defense response"/>
    <property type="evidence" value="ECO:0007669"/>
    <property type="project" value="UniProtKB-KW"/>
</dbReference>
<dbReference type="Pfam" id="PF18052">
    <property type="entry name" value="Rx_N"/>
    <property type="match status" value="1"/>
</dbReference>
<name>A0A9R0SQL2_TRITD</name>
<evidence type="ECO:0000256" key="3">
    <source>
        <dbReference type="ARBA" id="ARBA00022737"/>
    </source>
</evidence>
<accession>A0A9R0SQL2</accession>
<organism evidence="7 8">
    <name type="scientific">Triticum turgidum subsp. durum</name>
    <name type="common">Durum wheat</name>
    <name type="synonym">Triticum durum</name>
    <dbReference type="NCBI Taxonomy" id="4567"/>
    <lineage>
        <taxon>Eukaryota</taxon>
        <taxon>Viridiplantae</taxon>
        <taxon>Streptophyta</taxon>
        <taxon>Embryophyta</taxon>
        <taxon>Tracheophyta</taxon>
        <taxon>Spermatophyta</taxon>
        <taxon>Magnoliopsida</taxon>
        <taxon>Liliopsida</taxon>
        <taxon>Poales</taxon>
        <taxon>Poaceae</taxon>
        <taxon>BOP clade</taxon>
        <taxon>Pooideae</taxon>
        <taxon>Triticodae</taxon>
        <taxon>Triticeae</taxon>
        <taxon>Triticinae</taxon>
        <taxon>Triticum</taxon>
    </lineage>
</organism>
<evidence type="ECO:0000313" key="7">
    <source>
        <dbReference type="EMBL" id="VAH98676.1"/>
    </source>
</evidence>
<proteinExistence type="inferred from homology"/>
<evidence type="ECO:0000259" key="6">
    <source>
        <dbReference type="Pfam" id="PF18052"/>
    </source>
</evidence>
<protein>
    <recommendedName>
        <fullName evidence="6">Disease resistance N-terminal domain-containing protein</fullName>
    </recommendedName>
</protein>
<keyword evidence="8" id="KW-1185">Reference proteome</keyword>
<dbReference type="Gramene" id="TRITD4Av1G243860.10">
    <property type="protein sequence ID" value="TRITD4Av1G243860.10"/>
    <property type="gene ID" value="TRITD4Av1G243860"/>
</dbReference>
<dbReference type="AlphaFoldDB" id="A0A9R0SQL2"/>
<comment type="similarity">
    <text evidence="1">Belongs to the disease resistance NB-LRR family.</text>
</comment>
<keyword evidence="5" id="KW-0611">Plant defense</keyword>
<sequence>MAAAVVGGMIGSAIIKLVIKQIGSAIVGKIRLHKNLTKDLEKMKMTLESVEAVLCDAERRSITDEAALLWVNRLKTVMYDISDMLDDFESDNQHLVCHQSRSECCCFCLRYEQTELNFI</sequence>
<dbReference type="Proteomes" id="UP000324705">
    <property type="component" value="Chromosome 4A"/>
</dbReference>
<evidence type="ECO:0000256" key="2">
    <source>
        <dbReference type="ARBA" id="ARBA00022614"/>
    </source>
</evidence>
<keyword evidence="4" id="KW-0547">Nucleotide-binding</keyword>
<gene>
    <name evidence="7" type="ORF">TRITD_4Av1G243860</name>
</gene>
<dbReference type="EMBL" id="LT934117">
    <property type="protein sequence ID" value="VAH98676.1"/>
    <property type="molecule type" value="Genomic_DNA"/>
</dbReference>
<evidence type="ECO:0000256" key="4">
    <source>
        <dbReference type="ARBA" id="ARBA00022741"/>
    </source>
</evidence>
<dbReference type="InterPro" id="IPR041118">
    <property type="entry name" value="Rx_N"/>
</dbReference>
<evidence type="ECO:0000256" key="5">
    <source>
        <dbReference type="ARBA" id="ARBA00022821"/>
    </source>
</evidence>
<evidence type="ECO:0000313" key="8">
    <source>
        <dbReference type="Proteomes" id="UP000324705"/>
    </source>
</evidence>
<keyword evidence="2" id="KW-0433">Leucine-rich repeat</keyword>